<evidence type="ECO:0000259" key="10">
    <source>
        <dbReference type="Pfam" id="PF01138"/>
    </source>
</evidence>
<sequence length="300" mass="32694">MPEPQPFAEALSSSPQLFARLLPTVFFEKYLALDPPIRPSLRSPKQFRPCSINTSALPNTFGSAVVRMGECIAVCGITGYIVDSAEVGPSSLYTNVDIVGRTGPPQPELMSMSEWMYETALATKLFNPVQLRIQGTTQTLVLQAQIQLLSQMYSGEVAWAALLASLAVTRIPKAIPSDDEETVTADFGTEPDIRFSRTESKKLELNYQSLPWCVSFGVMEDTGLVLADLEGRVEDASVQGRITIVTSAGTNSLQNLCVSAGKSVISKDHIRQCISLAKQRAAELDSILKSQIYHAYGNGW</sequence>
<dbReference type="InterPro" id="IPR015847">
    <property type="entry name" value="ExoRNase_PH_dom2"/>
</dbReference>
<dbReference type="PANTHER" id="PTHR11097">
    <property type="entry name" value="EXOSOME COMPLEX EXONUCLEASE RIBOSOMAL RNA PROCESSING PROTEIN"/>
    <property type="match status" value="1"/>
</dbReference>
<dbReference type="InterPro" id="IPR027408">
    <property type="entry name" value="PNPase/RNase_PH_dom_sf"/>
</dbReference>
<dbReference type="GO" id="GO:0016075">
    <property type="term" value="P:rRNA catabolic process"/>
    <property type="evidence" value="ECO:0007669"/>
    <property type="project" value="TreeGrafter"/>
</dbReference>
<dbReference type="InterPro" id="IPR001247">
    <property type="entry name" value="ExoRNase_PH_dom1"/>
</dbReference>
<dbReference type="SUPFAM" id="SSF54211">
    <property type="entry name" value="Ribosomal protein S5 domain 2-like"/>
    <property type="match status" value="1"/>
</dbReference>
<comment type="caution">
    <text evidence="12">The sequence shown here is derived from an EMBL/GenBank/DDBJ whole genome shotgun (WGS) entry which is preliminary data.</text>
</comment>
<dbReference type="GO" id="GO:0034473">
    <property type="term" value="P:U1 snRNA 3'-end processing"/>
    <property type="evidence" value="ECO:0007669"/>
    <property type="project" value="TreeGrafter"/>
</dbReference>
<evidence type="ECO:0000313" key="13">
    <source>
        <dbReference type="Proteomes" id="UP001217417"/>
    </source>
</evidence>
<dbReference type="GO" id="GO:0005730">
    <property type="term" value="C:nucleolus"/>
    <property type="evidence" value="ECO:0007669"/>
    <property type="project" value="UniProtKB-SubCell"/>
</dbReference>
<feature type="domain" description="Exoribonuclease phosphorolytic" evidence="10">
    <location>
        <begin position="46"/>
        <end position="172"/>
    </location>
</feature>
<dbReference type="SUPFAM" id="SSF55666">
    <property type="entry name" value="Ribonuclease PH domain 2-like"/>
    <property type="match status" value="1"/>
</dbReference>
<evidence type="ECO:0000256" key="9">
    <source>
        <dbReference type="ARBA" id="ARBA00030617"/>
    </source>
</evidence>
<dbReference type="GeneID" id="80882382"/>
<evidence type="ECO:0000259" key="11">
    <source>
        <dbReference type="Pfam" id="PF03725"/>
    </source>
</evidence>
<dbReference type="PANTHER" id="PTHR11097:SF9">
    <property type="entry name" value="EXOSOME COMPLEX COMPONENT RRP43"/>
    <property type="match status" value="1"/>
</dbReference>
<dbReference type="Gene3D" id="3.30.230.70">
    <property type="entry name" value="GHMP Kinase, N-terminal domain"/>
    <property type="match status" value="1"/>
</dbReference>
<gene>
    <name evidence="12" type="ORF">POJ06DRAFT_249812</name>
</gene>
<evidence type="ECO:0000313" key="12">
    <source>
        <dbReference type="EMBL" id="KAJ8100909.1"/>
    </source>
</evidence>
<accession>A0AAD7QSY3</accession>
<dbReference type="InterPro" id="IPR036345">
    <property type="entry name" value="ExoRNase_PH_dom2_sf"/>
</dbReference>
<evidence type="ECO:0000256" key="4">
    <source>
        <dbReference type="ARBA" id="ARBA00022490"/>
    </source>
</evidence>
<evidence type="ECO:0000256" key="1">
    <source>
        <dbReference type="ARBA" id="ARBA00004496"/>
    </source>
</evidence>
<evidence type="ECO:0000256" key="5">
    <source>
        <dbReference type="ARBA" id="ARBA00022552"/>
    </source>
</evidence>
<evidence type="ECO:0000256" key="7">
    <source>
        <dbReference type="ARBA" id="ARBA00022884"/>
    </source>
</evidence>
<evidence type="ECO:0000256" key="6">
    <source>
        <dbReference type="ARBA" id="ARBA00022835"/>
    </source>
</evidence>
<evidence type="ECO:0000256" key="3">
    <source>
        <dbReference type="ARBA" id="ARBA00006678"/>
    </source>
</evidence>
<name>A0AAD7QSY3_9ASCO</name>
<dbReference type="RefSeq" id="XP_056044359.1">
    <property type="nucleotide sequence ID" value="XM_056187216.1"/>
</dbReference>
<dbReference type="Pfam" id="PF01138">
    <property type="entry name" value="RNase_PH"/>
    <property type="match status" value="1"/>
</dbReference>
<evidence type="ECO:0000256" key="2">
    <source>
        <dbReference type="ARBA" id="ARBA00004604"/>
    </source>
</evidence>
<keyword evidence="6" id="KW-0271">Exosome</keyword>
<dbReference type="InterPro" id="IPR020568">
    <property type="entry name" value="Ribosomal_Su5_D2-typ_SF"/>
</dbReference>
<keyword evidence="4" id="KW-0963">Cytoplasm</keyword>
<keyword evidence="8" id="KW-0539">Nucleus</keyword>
<dbReference type="EMBL" id="JARPMG010000004">
    <property type="protein sequence ID" value="KAJ8100909.1"/>
    <property type="molecule type" value="Genomic_DNA"/>
</dbReference>
<dbReference type="GO" id="GO:0035925">
    <property type="term" value="F:mRNA 3'-UTR AU-rich region binding"/>
    <property type="evidence" value="ECO:0007669"/>
    <property type="project" value="TreeGrafter"/>
</dbReference>
<keyword evidence="7" id="KW-0694">RNA-binding</keyword>
<dbReference type="GO" id="GO:0034476">
    <property type="term" value="P:U5 snRNA 3'-end processing"/>
    <property type="evidence" value="ECO:0007669"/>
    <property type="project" value="TreeGrafter"/>
</dbReference>
<dbReference type="AlphaFoldDB" id="A0AAD7QSY3"/>
<dbReference type="GO" id="GO:0071028">
    <property type="term" value="P:nuclear mRNA surveillance"/>
    <property type="evidence" value="ECO:0007669"/>
    <property type="project" value="TreeGrafter"/>
</dbReference>
<dbReference type="GO" id="GO:0071038">
    <property type="term" value="P:TRAMP-dependent tRNA surveillance pathway"/>
    <property type="evidence" value="ECO:0007669"/>
    <property type="project" value="TreeGrafter"/>
</dbReference>
<dbReference type="GO" id="GO:0034475">
    <property type="term" value="P:U4 snRNA 3'-end processing"/>
    <property type="evidence" value="ECO:0007669"/>
    <property type="project" value="TreeGrafter"/>
</dbReference>
<proteinExistence type="inferred from homology"/>
<comment type="similarity">
    <text evidence="3">Belongs to the RNase PH family.</text>
</comment>
<dbReference type="InterPro" id="IPR050590">
    <property type="entry name" value="Exosome_comp_Rrp42_subfam"/>
</dbReference>
<keyword evidence="5" id="KW-0698">rRNA processing</keyword>
<dbReference type="GO" id="GO:0071035">
    <property type="term" value="P:nuclear polyadenylation-dependent rRNA catabolic process"/>
    <property type="evidence" value="ECO:0007669"/>
    <property type="project" value="TreeGrafter"/>
</dbReference>
<dbReference type="Pfam" id="PF03725">
    <property type="entry name" value="RNase_PH_C"/>
    <property type="match status" value="1"/>
</dbReference>
<keyword evidence="13" id="KW-1185">Reference proteome</keyword>
<reference evidence="12" key="1">
    <citation type="submission" date="2023-03" db="EMBL/GenBank/DDBJ databases">
        <title>Near-Complete genome sequence of Lipomyces tetrasporous NRRL Y-64009, an oleaginous yeast capable of growing on lignocellulosic hydrolysates.</title>
        <authorList>
            <consortium name="Lawrence Berkeley National Laboratory"/>
            <person name="Jagtap S.S."/>
            <person name="Liu J.-J."/>
            <person name="Walukiewicz H.E."/>
            <person name="Pangilinan J."/>
            <person name="Lipzen A."/>
            <person name="Ahrendt S."/>
            <person name="Koriabine M."/>
            <person name="Cobaugh K."/>
            <person name="Salamov A."/>
            <person name="Yoshinaga Y."/>
            <person name="Ng V."/>
            <person name="Daum C."/>
            <person name="Grigoriev I.V."/>
            <person name="Slininger P.J."/>
            <person name="Dien B.S."/>
            <person name="Jin Y.-S."/>
            <person name="Rao C.V."/>
        </authorList>
    </citation>
    <scope>NUCLEOTIDE SEQUENCE</scope>
    <source>
        <strain evidence="12">NRRL Y-64009</strain>
    </source>
</reference>
<dbReference type="GO" id="GO:0000177">
    <property type="term" value="C:cytoplasmic exosome (RNase complex)"/>
    <property type="evidence" value="ECO:0007669"/>
    <property type="project" value="TreeGrafter"/>
</dbReference>
<dbReference type="GO" id="GO:0000467">
    <property type="term" value="P:exonucleolytic trimming to generate mature 3'-end of 5.8S rRNA from tricistronic rRNA transcript (SSU-rRNA, 5.8S rRNA, LSU-rRNA)"/>
    <property type="evidence" value="ECO:0007669"/>
    <property type="project" value="UniProtKB-ARBA"/>
</dbReference>
<comment type="subcellular location">
    <subcellularLocation>
        <location evidence="1">Cytoplasm</location>
    </subcellularLocation>
    <subcellularLocation>
        <location evidence="2">Nucleus</location>
        <location evidence="2">Nucleolus</location>
    </subcellularLocation>
</comment>
<dbReference type="Proteomes" id="UP001217417">
    <property type="component" value="Unassembled WGS sequence"/>
</dbReference>
<evidence type="ECO:0000256" key="8">
    <source>
        <dbReference type="ARBA" id="ARBA00023242"/>
    </source>
</evidence>
<feature type="domain" description="Exoribonuclease phosphorolytic" evidence="11">
    <location>
        <begin position="210"/>
        <end position="279"/>
    </location>
</feature>
<dbReference type="GO" id="GO:0000176">
    <property type="term" value="C:nuclear exosome (RNase complex)"/>
    <property type="evidence" value="ECO:0007669"/>
    <property type="project" value="UniProtKB-ARBA"/>
</dbReference>
<organism evidence="12 13">
    <name type="scientific">Lipomyces tetrasporus</name>
    <dbReference type="NCBI Taxonomy" id="54092"/>
    <lineage>
        <taxon>Eukaryota</taxon>
        <taxon>Fungi</taxon>
        <taxon>Dikarya</taxon>
        <taxon>Ascomycota</taxon>
        <taxon>Saccharomycotina</taxon>
        <taxon>Lipomycetes</taxon>
        <taxon>Lipomycetales</taxon>
        <taxon>Lipomycetaceae</taxon>
        <taxon>Lipomyces</taxon>
    </lineage>
</organism>
<protein>
    <recommendedName>
        <fullName evidence="9">Ribosomal RNA-processing protein 43</fullName>
    </recommendedName>
</protein>